<dbReference type="EMBL" id="NCKV01002480">
    <property type="protein sequence ID" value="RWS26780.1"/>
    <property type="molecule type" value="Genomic_DNA"/>
</dbReference>
<organism evidence="9 10">
    <name type="scientific">Leptotrombidium deliense</name>
    <dbReference type="NCBI Taxonomy" id="299467"/>
    <lineage>
        <taxon>Eukaryota</taxon>
        <taxon>Metazoa</taxon>
        <taxon>Ecdysozoa</taxon>
        <taxon>Arthropoda</taxon>
        <taxon>Chelicerata</taxon>
        <taxon>Arachnida</taxon>
        <taxon>Acari</taxon>
        <taxon>Acariformes</taxon>
        <taxon>Trombidiformes</taxon>
        <taxon>Prostigmata</taxon>
        <taxon>Anystina</taxon>
        <taxon>Parasitengona</taxon>
        <taxon>Trombiculoidea</taxon>
        <taxon>Trombiculidae</taxon>
        <taxon>Leptotrombidium</taxon>
    </lineage>
</organism>
<sequence length="197" mass="22870">VWPHKEFPLIKVGQIVLNRNPDNYFAQVEQVGFDVANMPPGIEPSPDKMLQGRMFSYLDTQRYRLGANHFQIPINTPFVNTITPTIRDGVMVVNDNMDGAPNYFPNSYLKATTNPRYKSSRYRATSPDVDRYESGNEDNFSQVRIFWEKVLDDDQRERLVQNLAESMKNAYVFLQKRMVNLLSKVHPDYGNVQFDII</sequence>
<dbReference type="InterPro" id="IPR020835">
    <property type="entry name" value="Catalase_sf"/>
</dbReference>
<dbReference type="VEuPathDB" id="VectorBase:LDEU005260"/>
<dbReference type="SMART" id="SM01060">
    <property type="entry name" value="Catalase"/>
    <property type="match status" value="1"/>
</dbReference>
<name>A0A443SGX9_9ACAR</name>
<dbReference type="PRINTS" id="PR00067">
    <property type="entry name" value="CATALASE"/>
</dbReference>
<evidence type="ECO:0000256" key="1">
    <source>
        <dbReference type="ARBA" id="ARBA00005329"/>
    </source>
</evidence>
<feature type="domain" description="Catalase core" evidence="8">
    <location>
        <begin position="1"/>
        <end position="112"/>
    </location>
</feature>
<dbReference type="OrthoDB" id="6880011at2759"/>
<evidence type="ECO:0000313" key="9">
    <source>
        <dbReference type="EMBL" id="RWS26780.1"/>
    </source>
</evidence>
<dbReference type="InterPro" id="IPR010582">
    <property type="entry name" value="Catalase_immune_responsive"/>
</dbReference>
<accession>A0A443SGX9</accession>
<keyword evidence="4" id="KW-0479">Metal-binding</keyword>
<dbReference type="STRING" id="299467.A0A443SGX9"/>
<dbReference type="GO" id="GO:0005739">
    <property type="term" value="C:mitochondrion"/>
    <property type="evidence" value="ECO:0007669"/>
    <property type="project" value="TreeGrafter"/>
</dbReference>
<gene>
    <name evidence="9" type="ORF">B4U80_09701</name>
</gene>
<dbReference type="PROSITE" id="PS51402">
    <property type="entry name" value="CATALASE_3"/>
    <property type="match status" value="1"/>
</dbReference>
<keyword evidence="7" id="KW-0376">Hydrogen peroxide</keyword>
<keyword evidence="3" id="KW-0349">Heme</keyword>
<dbReference type="AlphaFoldDB" id="A0A443SGX9"/>
<evidence type="ECO:0000259" key="8">
    <source>
        <dbReference type="SMART" id="SM01060"/>
    </source>
</evidence>
<dbReference type="Proteomes" id="UP000288716">
    <property type="component" value="Unassembled WGS sequence"/>
</dbReference>
<dbReference type="Pfam" id="PF06628">
    <property type="entry name" value="Catalase-rel"/>
    <property type="match status" value="1"/>
</dbReference>
<dbReference type="Pfam" id="PF00199">
    <property type="entry name" value="Catalase"/>
    <property type="match status" value="1"/>
</dbReference>
<dbReference type="GO" id="GO:0046872">
    <property type="term" value="F:metal ion binding"/>
    <property type="evidence" value="ECO:0007669"/>
    <property type="project" value="UniProtKB-KW"/>
</dbReference>
<evidence type="ECO:0000256" key="5">
    <source>
        <dbReference type="ARBA" id="ARBA00023002"/>
    </source>
</evidence>
<feature type="non-terminal residue" evidence="9">
    <location>
        <position position="1"/>
    </location>
</feature>
<evidence type="ECO:0000256" key="6">
    <source>
        <dbReference type="ARBA" id="ARBA00023004"/>
    </source>
</evidence>
<evidence type="ECO:0000256" key="4">
    <source>
        <dbReference type="ARBA" id="ARBA00022723"/>
    </source>
</evidence>
<dbReference type="GO" id="GO:0005777">
    <property type="term" value="C:peroxisome"/>
    <property type="evidence" value="ECO:0007669"/>
    <property type="project" value="TreeGrafter"/>
</dbReference>
<protein>
    <submittedName>
        <fullName evidence="9">Catalase-like protein</fullName>
    </submittedName>
</protein>
<evidence type="ECO:0000256" key="2">
    <source>
        <dbReference type="ARBA" id="ARBA00022559"/>
    </source>
</evidence>
<dbReference type="InterPro" id="IPR018028">
    <property type="entry name" value="Catalase"/>
</dbReference>
<proteinExistence type="inferred from homology"/>
<keyword evidence="6" id="KW-0408">Iron</keyword>
<comment type="caution">
    <text evidence="9">The sequence shown here is derived from an EMBL/GenBank/DDBJ whole genome shotgun (WGS) entry which is preliminary data.</text>
</comment>
<dbReference type="PANTHER" id="PTHR11465">
    <property type="entry name" value="CATALASE"/>
    <property type="match status" value="1"/>
</dbReference>
<keyword evidence="2" id="KW-0575">Peroxidase</keyword>
<keyword evidence="5" id="KW-0560">Oxidoreductase</keyword>
<dbReference type="GO" id="GO:0004096">
    <property type="term" value="F:catalase activity"/>
    <property type="evidence" value="ECO:0007669"/>
    <property type="project" value="UniProtKB-EC"/>
</dbReference>
<dbReference type="GO" id="GO:0042744">
    <property type="term" value="P:hydrogen peroxide catabolic process"/>
    <property type="evidence" value="ECO:0007669"/>
    <property type="project" value="UniProtKB-KW"/>
</dbReference>
<dbReference type="GO" id="GO:0042542">
    <property type="term" value="P:response to hydrogen peroxide"/>
    <property type="evidence" value="ECO:0007669"/>
    <property type="project" value="TreeGrafter"/>
</dbReference>
<dbReference type="PROSITE" id="PS00437">
    <property type="entry name" value="CATALASE_1"/>
    <property type="match status" value="1"/>
</dbReference>
<dbReference type="SUPFAM" id="SSF56634">
    <property type="entry name" value="Heme-dependent catalase-like"/>
    <property type="match status" value="1"/>
</dbReference>
<dbReference type="PANTHER" id="PTHR11465:SF9">
    <property type="entry name" value="CATALASE"/>
    <property type="match status" value="1"/>
</dbReference>
<dbReference type="InterPro" id="IPR002226">
    <property type="entry name" value="Catalase_haem_BS"/>
</dbReference>
<dbReference type="Gene3D" id="2.40.180.10">
    <property type="entry name" value="Catalase core domain"/>
    <property type="match status" value="1"/>
</dbReference>
<evidence type="ECO:0000313" key="10">
    <source>
        <dbReference type="Proteomes" id="UP000288716"/>
    </source>
</evidence>
<evidence type="ECO:0000256" key="7">
    <source>
        <dbReference type="ARBA" id="ARBA00023324"/>
    </source>
</evidence>
<keyword evidence="10" id="KW-1185">Reference proteome</keyword>
<comment type="similarity">
    <text evidence="1">Belongs to the catalase family.</text>
</comment>
<dbReference type="InterPro" id="IPR011614">
    <property type="entry name" value="Catalase_core"/>
</dbReference>
<dbReference type="GO" id="GO:0020037">
    <property type="term" value="F:heme binding"/>
    <property type="evidence" value="ECO:0007669"/>
    <property type="project" value="InterPro"/>
</dbReference>
<evidence type="ECO:0000256" key="3">
    <source>
        <dbReference type="ARBA" id="ARBA00022617"/>
    </source>
</evidence>
<reference evidence="9 10" key="1">
    <citation type="journal article" date="2018" name="Gigascience">
        <title>Genomes of trombidid mites reveal novel predicted allergens and laterally-transferred genes associated with secondary metabolism.</title>
        <authorList>
            <person name="Dong X."/>
            <person name="Chaisiri K."/>
            <person name="Xia D."/>
            <person name="Armstrong S.D."/>
            <person name="Fang Y."/>
            <person name="Donnelly M.J."/>
            <person name="Kadowaki T."/>
            <person name="McGarry J.W."/>
            <person name="Darby A.C."/>
            <person name="Makepeace B.L."/>
        </authorList>
    </citation>
    <scope>NUCLEOTIDE SEQUENCE [LARGE SCALE GENOMIC DNA]</scope>
    <source>
        <strain evidence="9">UoL-UT</strain>
    </source>
</reference>